<feature type="region of interest" description="Disordered" evidence="1">
    <location>
        <begin position="71"/>
        <end position="93"/>
    </location>
</feature>
<proteinExistence type="predicted"/>
<evidence type="ECO:0000256" key="1">
    <source>
        <dbReference type="SAM" id="MobiDB-lite"/>
    </source>
</evidence>
<accession>A0A6B0U2W9</accession>
<organism evidence="2">
    <name type="scientific">Ixodes ricinus</name>
    <name type="common">Common tick</name>
    <name type="synonym">Acarus ricinus</name>
    <dbReference type="NCBI Taxonomy" id="34613"/>
    <lineage>
        <taxon>Eukaryota</taxon>
        <taxon>Metazoa</taxon>
        <taxon>Ecdysozoa</taxon>
        <taxon>Arthropoda</taxon>
        <taxon>Chelicerata</taxon>
        <taxon>Arachnida</taxon>
        <taxon>Acari</taxon>
        <taxon>Parasitiformes</taxon>
        <taxon>Ixodida</taxon>
        <taxon>Ixodoidea</taxon>
        <taxon>Ixodidae</taxon>
        <taxon>Ixodinae</taxon>
        <taxon>Ixodes</taxon>
    </lineage>
</organism>
<dbReference type="AlphaFoldDB" id="A0A6B0U2W9"/>
<evidence type="ECO:0000313" key="2">
    <source>
        <dbReference type="EMBL" id="MXU86849.1"/>
    </source>
</evidence>
<name>A0A6B0U2W9_IXORI</name>
<sequence length="93" mass="10529">MFIGILPTHQNTAVSTPFFFFHIFILGGRGWALTRDITVVARHLHIHHLGKLVKILKGLHRVGHENWPRALASTPRKGKDVKLARSSNQDLFS</sequence>
<protein>
    <submittedName>
        <fullName evidence="2">Uncharacterized protein</fullName>
    </submittedName>
</protein>
<reference evidence="2" key="1">
    <citation type="submission" date="2019-12" db="EMBL/GenBank/DDBJ databases">
        <title>An insight into the sialome of adult female Ixodes ricinus ticks feeding for 6 days.</title>
        <authorList>
            <person name="Perner J."/>
            <person name="Ribeiro J.M.C."/>
        </authorList>
    </citation>
    <scope>NUCLEOTIDE SEQUENCE</scope>
    <source>
        <strain evidence="2">Semi-engorged</strain>
        <tissue evidence="2">Salivary glands</tissue>
    </source>
</reference>
<dbReference type="EMBL" id="GIFC01004766">
    <property type="protein sequence ID" value="MXU86849.1"/>
    <property type="molecule type" value="Transcribed_RNA"/>
</dbReference>